<keyword evidence="3" id="KW-0143">Chaperone</keyword>
<comment type="function">
    <text evidence="5">Zinc chaperone that directly transfers zinc cofactor to target proteins, thereby activating them. Zinc is transferred from the CXCC motif in the GTPase domain to the zinc binding site in target proteins in a process requiring GTP hydrolysis.</text>
</comment>
<evidence type="ECO:0000256" key="5">
    <source>
        <dbReference type="ARBA" id="ARBA00045658"/>
    </source>
</evidence>
<evidence type="ECO:0000313" key="8">
    <source>
        <dbReference type="EMBL" id="STQ86287.1"/>
    </source>
</evidence>
<dbReference type="SUPFAM" id="SSF90002">
    <property type="entry name" value="Hypothetical protein YjiA, C-terminal domain"/>
    <property type="match status" value="1"/>
</dbReference>
<evidence type="ECO:0000313" key="9">
    <source>
        <dbReference type="EMBL" id="TLE01663.1"/>
    </source>
</evidence>
<dbReference type="RefSeq" id="WP_034559224.1">
    <property type="nucleotide sequence ID" value="NZ_FZML01000010.1"/>
</dbReference>
<dbReference type="GO" id="GO:0000166">
    <property type="term" value="F:nucleotide binding"/>
    <property type="evidence" value="ECO:0007669"/>
    <property type="project" value="UniProtKB-KW"/>
</dbReference>
<evidence type="ECO:0000313" key="10">
    <source>
        <dbReference type="Proteomes" id="UP000029922"/>
    </source>
</evidence>
<dbReference type="InterPro" id="IPR003495">
    <property type="entry name" value="CobW/HypB/UreG_nucleotide-bd"/>
</dbReference>
<dbReference type="Proteomes" id="UP000255139">
    <property type="component" value="Unassembled WGS sequence"/>
</dbReference>
<dbReference type="PANTHER" id="PTHR13748">
    <property type="entry name" value="COBW-RELATED"/>
    <property type="match status" value="1"/>
</dbReference>
<dbReference type="EMBL" id="UGJE01000002">
    <property type="protein sequence ID" value="STQ86287.1"/>
    <property type="molecule type" value="Genomic_DNA"/>
</dbReference>
<evidence type="ECO:0000256" key="4">
    <source>
        <dbReference type="ARBA" id="ARBA00034320"/>
    </source>
</evidence>
<accession>A0A099TV31</accession>
<dbReference type="OrthoDB" id="9808822at2"/>
<dbReference type="Gene3D" id="3.40.50.300">
    <property type="entry name" value="P-loop containing nucleotide triphosphate hydrolases"/>
    <property type="match status" value="1"/>
</dbReference>
<dbReference type="GO" id="GO:0005737">
    <property type="term" value="C:cytoplasm"/>
    <property type="evidence" value="ECO:0007669"/>
    <property type="project" value="TreeGrafter"/>
</dbReference>
<comment type="catalytic activity">
    <reaction evidence="6">
        <text>GTP + H2O = GDP + phosphate + H(+)</text>
        <dbReference type="Rhea" id="RHEA:19669"/>
        <dbReference type="ChEBI" id="CHEBI:15377"/>
        <dbReference type="ChEBI" id="CHEBI:15378"/>
        <dbReference type="ChEBI" id="CHEBI:37565"/>
        <dbReference type="ChEBI" id="CHEBI:43474"/>
        <dbReference type="ChEBI" id="CHEBI:58189"/>
    </reaction>
    <physiologicalReaction direction="left-to-right" evidence="6">
        <dbReference type="Rhea" id="RHEA:19670"/>
    </physiologicalReaction>
</comment>
<reference evidence="9 10" key="1">
    <citation type="journal article" date="2014" name="Genome Announc.">
        <title>Draft genome sequences of eight enterohepatic helicobacter species isolated from both laboratory and wild rodents.</title>
        <authorList>
            <person name="Sheh A."/>
            <person name="Shen Z."/>
            <person name="Fox J.G."/>
        </authorList>
    </citation>
    <scope>NUCLEOTIDE SEQUENCE [LARGE SCALE GENOMIC DNA]</scope>
    <source>
        <strain evidence="9 10">ST1</strain>
    </source>
</reference>
<dbReference type="Pfam" id="PF07683">
    <property type="entry name" value="CobW_C"/>
    <property type="match status" value="1"/>
</dbReference>
<organism evidence="8 11">
    <name type="scientific">Helicobacter muridarum</name>
    <dbReference type="NCBI Taxonomy" id="216"/>
    <lineage>
        <taxon>Bacteria</taxon>
        <taxon>Pseudomonadati</taxon>
        <taxon>Campylobacterota</taxon>
        <taxon>Epsilonproteobacteria</taxon>
        <taxon>Campylobacterales</taxon>
        <taxon>Helicobacteraceae</taxon>
        <taxon>Helicobacter</taxon>
    </lineage>
</organism>
<feature type="domain" description="CobW C-terminal" evidence="7">
    <location>
        <begin position="214"/>
        <end position="304"/>
    </location>
</feature>
<dbReference type="SMART" id="SM00833">
    <property type="entry name" value="CobW_C"/>
    <property type="match status" value="1"/>
</dbReference>
<dbReference type="SUPFAM" id="SSF52540">
    <property type="entry name" value="P-loop containing nucleoside triphosphate hydrolases"/>
    <property type="match status" value="1"/>
</dbReference>
<evidence type="ECO:0000259" key="7">
    <source>
        <dbReference type="SMART" id="SM00833"/>
    </source>
</evidence>
<sequence>MAKIAVHLITGFLGSGKTSLIKEYLQNNQSQDTALIINEIGEISLDERVLQHYSSERILKLSSGCVCCNKRLDLIESLKNILNEYELRGQKPKRIIIESTGLANPAPILWTLMNDIFLSNHFFVKSVVTCIDSINALSHLENEEAIAQIIASDLIIICKSDIKKPSSELIQKLKSINLSLEIKDKAELDFQNIFDINHRFLTNEIPTNKHEQSFDTISLSFDNPLEWNAFGVWLSMLLHKWGKKILRVKGVLDINENFLIAINGVGHIIHSPTHIPKDRQGSSLVFITRGFESKQILDSLNGFKRLLEINMS</sequence>
<reference evidence="8 11" key="2">
    <citation type="submission" date="2018-06" db="EMBL/GenBank/DDBJ databases">
        <authorList>
            <consortium name="Pathogen Informatics"/>
            <person name="Doyle S."/>
        </authorList>
    </citation>
    <scope>NUCLEOTIDE SEQUENCE [LARGE SCALE GENOMIC DNA]</scope>
    <source>
        <strain evidence="8 11">NCTC12714</strain>
    </source>
</reference>
<dbReference type="Gene3D" id="3.30.1220.10">
    <property type="entry name" value="CobW-like, C-terminal domain"/>
    <property type="match status" value="1"/>
</dbReference>
<dbReference type="InterPro" id="IPR036627">
    <property type="entry name" value="CobW-likC_sf"/>
</dbReference>
<protein>
    <submittedName>
        <fullName evidence="8">Cobalamin syntheis protein, P47K family ATP/GTP binding protein</fullName>
    </submittedName>
    <submittedName>
        <fullName evidence="9">GTP-binding protein</fullName>
    </submittedName>
</protein>
<evidence type="ECO:0000313" key="11">
    <source>
        <dbReference type="Proteomes" id="UP000255139"/>
    </source>
</evidence>
<dbReference type="Proteomes" id="UP000029922">
    <property type="component" value="Unassembled WGS sequence"/>
</dbReference>
<name>A0A099TV31_9HELI</name>
<dbReference type="PANTHER" id="PTHR13748:SF62">
    <property type="entry name" value="COBW DOMAIN-CONTAINING PROTEIN"/>
    <property type="match status" value="1"/>
</dbReference>
<evidence type="ECO:0000256" key="6">
    <source>
        <dbReference type="ARBA" id="ARBA00049117"/>
    </source>
</evidence>
<keyword evidence="2" id="KW-0378">Hydrolase</keyword>
<dbReference type="EMBL" id="JRPD02000001">
    <property type="protein sequence ID" value="TLE01663.1"/>
    <property type="molecule type" value="Genomic_DNA"/>
</dbReference>
<dbReference type="STRING" id="216.LS73_08845"/>
<evidence type="ECO:0000256" key="1">
    <source>
        <dbReference type="ARBA" id="ARBA00022741"/>
    </source>
</evidence>
<dbReference type="Pfam" id="PF02492">
    <property type="entry name" value="cobW"/>
    <property type="match status" value="1"/>
</dbReference>
<proteinExistence type="inferred from homology"/>
<keyword evidence="11" id="KW-1185">Reference proteome</keyword>
<dbReference type="GO" id="GO:0016787">
    <property type="term" value="F:hydrolase activity"/>
    <property type="evidence" value="ECO:0007669"/>
    <property type="project" value="UniProtKB-KW"/>
</dbReference>
<keyword evidence="1" id="KW-0547">Nucleotide-binding</keyword>
<evidence type="ECO:0000256" key="3">
    <source>
        <dbReference type="ARBA" id="ARBA00023186"/>
    </source>
</evidence>
<evidence type="ECO:0000256" key="2">
    <source>
        <dbReference type="ARBA" id="ARBA00022801"/>
    </source>
</evidence>
<dbReference type="InterPro" id="IPR011629">
    <property type="entry name" value="CobW-like_C"/>
</dbReference>
<dbReference type="InterPro" id="IPR027417">
    <property type="entry name" value="P-loop_NTPase"/>
</dbReference>
<comment type="similarity">
    <text evidence="4">Belongs to the SIMIBI class G3E GTPase family. ZNG1 subfamily.</text>
</comment>
<dbReference type="AlphaFoldDB" id="A0A099TV31"/>
<dbReference type="CDD" id="cd03112">
    <property type="entry name" value="CobW-like"/>
    <property type="match status" value="1"/>
</dbReference>
<dbReference type="InterPro" id="IPR051316">
    <property type="entry name" value="Zinc-reg_GTPase_activator"/>
</dbReference>
<gene>
    <name evidence="8" type="primary">yjiA</name>
    <name evidence="9" type="ORF">LS73_000555</name>
    <name evidence="8" type="ORF">NCTC12714_01092</name>
</gene>